<evidence type="ECO:0000313" key="2">
    <source>
        <dbReference type="Proteomes" id="UP000614601"/>
    </source>
</evidence>
<sequence length="184" mass="20820">MKPLKLDTDCTNQSSEVFMTEVSPLPIPPNYNENQPSTSFSIHRDVNMVSPGAATNIVATTCVNVQPLDTATLYQSQLNYQAQMAQNLSIPAQPNLLSNLTNFPNQTVPNTADSPLWDQWMCMLAKNLTLPQWHAYWHAYVALFGVNALPTKLSFFNDFLWMDSLQINQNLFGNIVEIQRFCEF</sequence>
<organism evidence="1 2">
    <name type="scientific">Bursaphelenchus okinawaensis</name>
    <dbReference type="NCBI Taxonomy" id="465554"/>
    <lineage>
        <taxon>Eukaryota</taxon>
        <taxon>Metazoa</taxon>
        <taxon>Ecdysozoa</taxon>
        <taxon>Nematoda</taxon>
        <taxon>Chromadorea</taxon>
        <taxon>Rhabditida</taxon>
        <taxon>Tylenchina</taxon>
        <taxon>Tylenchomorpha</taxon>
        <taxon>Aphelenchoidea</taxon>
        <taxon>Aphelenchoididae</taxon>
        <taxon>Bursaphelenchus</taxon>
    </lineage>
</organism>
<keyword evidence="2" id="KW-1185">Reference proteome</keyword>
<reference evidence="1" key="1">
    <citation type="submission" date="2020-09" db="EMBL/GenBank/DDBJ databases">
        <authorList>
            <person name="Kikuchi T."/>
        </authorList>
    </citation>
    <scope>NUCLEOTIDE SEQUENCE</scope>
    <source>
        <strain evidence="1">SH1</strain>
    </source>
</reference>
<dbReference type="EMBL" id="CAJFCW020000002">
    <property type="protein sequence ID" value="CAG9089404.1"/>
    <property type="molecule type" value="Genomic_DNA"/>
</dbReference>
<name>A0A811K0Q9_9BILA</name>
<accession>A0A811K0Q9</accession>
<comment type="caution">
    <text evidence="1">The sequence shown here is derived from an EMBL/GenBank/DDBJ whole genome shotgun (WGS) entry which is preliminary data.</text>
</comment>
<protein>
    <submittedName>
        <fullName evidence="1">Uncharacterized protein</fullName>
    </submittedName>
</protein>
<dbReference type="Proteomes" id="UP000614601">
    <property type="component" value="Unassembled WGS sequence"/>
</dbReference>
<gene>
    <name evidence="1" type="ORF">BOKJ2_LOCUS2698</name>
</gene>
<dbReference type="EMBL" id="CAJFDH010000002">
    <property type="protein sequence ID" value="CAD5209474.1"/>
    <property type="molecule type" value="Genomic_DNA"/>
</dbReference>
<dbReference type="OrthoDB" id="5870517at2759"/>
<proteinExistence type="predicted"/>
<evidence type="ECO:0000313" key="1">
    <source>
        <dbReference type="EMBL" id="CAD5209474.1"/>
    </source>
</evidence>
<dbReference type="Proteomes" id="UP000783686">
    <property type="component" value="Unassembled WGS sequence"/>
</dbReference>
<dbReference type="AlphaFoldDB" id="A0A811K0Q9"/>